<dbReference type="OrthoDB" id="4870109at2759"/>
<sequence length="298" mass="34037">MPREPRAPNDNRYDPKDPLDINAMNSSLLANRLLSSINKRQSAYLSDRALKRLNIQCTGLDLNTGMPSDGSETLIRPFPMAKIHSIFKERQPWNKYKIIHDHILGPDDGAQGVLYSIYGHLNSGDFDDDFDFGDCDPPPTLIQHTDWQLRDMEWDEGERLLRRPVGLASLPRWTVMDVLDKIDGVTPHVSCLLMDRAPLRDAQLSSAEICCILAVTFRRFRQREYRNHRFIPVTIVSAAGCRVRIVQGYVDPQEDGMRVRKSPILDLHDDVEQNQKQIELLTSWCIGETVGDTKLKTT</sequence>
<proteinExistence type="predicted"/>
<gene>
    <name evidence="1" type="ORF">GQX73_g4472</name>
</gene>
<accession>A0A7C8MS21</accession>
<evidence type="ECO:0000313" key="1">
    <source>
        <dbReference type="EMBL" id="KAF2969048.1"/>
    </source>
</evidence>
<dbReference type="AlphaFoldDB" id="A0A7C8MS21"/>
<protein>
    <submittedName>
        <fullName evidence="1">Uncharacterized protein</fullName>
    </submittedName>
</protein>
<comment type="caution">
    <text evidence="1">The sequence shown here is derived from an EMBL/GenBank/DDBJ whole genome shotgun (WGS) entry which is preliminary data.</text>
</comment>
<dbReference type="Proteomes" id="UP000481858">
    <property type="component" value="Unassembled WGS sequence"/>
</dbReference>
<name>A0A7C8MS21_9PEZI</name>
<dbReference type="EMBL" id="WUBL01000041">
    <property type="protein sequence ID" value="KAF2969048.1"/>
    <property type="molecule type" value="Genomic_DNA"/>
</dbReference>
<evidence type="ECO:0000313" key="2">
    <source>
        <dbReference type="Proteomes" id="UP000481858"/>
    </source>
</evidence>
<organism evidence="1 2">
    <name type="scientific">Xylaria multiplex</name>
    <dbReference type="NCBI Taxonomy" id="323545"/>
    <lineage>
        <taxon>Eukaryota</taxon>
        <taxon>Fungi</taxon>
        <taxon>Dikarya</taxon>
        <taxon>Ascomycota</taxon>
        <taxon>Pezizomycotina</taxon>
        <taxon>Sordariomycetes</taxon>
        <taxon>Xylariomycetidae</taxon>
        <taxon>Xylariales</taxon>
        <taxon>Xylariaceae</taxon>
        <taxon>Xylaria</taxon>
    </lineage>
</organism>
<keyword evidence="2" id="KW-1185">Reference proteome</keyword>
<reference evidence="1 2" key="1">
    <citation type="submission" date="2019-12" db="EMBL/GenBank/DDBJ databases">
        <title>Draft genome sequence of the ascomycete Xylaria multiplex DSM 110363.</title>
        <authorList>
            <person name="Buettner E."/>
            <person name="Kellner H."/>
        </authorList>
    </citation>
    <scope>NUCLEOTIDE SEQUENCE [LARGE SCALE GENOMIC DNA]</scope>
    <source>
        <strain evidence="1 2">DSM 110363</strain>
    </source>
</reference>
<dbReference type="InParanoid" id="A0A7C8MS21"/>